<protein>
    <submittedName>
        <fullName evidence="7">DUF92 domain-containing protein</fullName>
    </submittedName>
</protein>
<feature type="transmembrane region" description="Helical" evidence="6">
    <location>
        <begin position="215"/>
        <end position="232"/>
    </location>
</feature>
<keyword evidence="4 6" id="KW-1133">Transmembrane helix</keyword>
<feature type="transmembrane region" description="Helical" evidence="6">
    <location>
        <begin position="184"/>
        <end position="203"/>
    </location>
</feature>
<dbReference type="GO" id="GO:0016020">
    <property type="term" value="C:membrane"/>
    <property type="evidence" value="ECO:0007669"/>
    <property type="project" value="UniProtKB-SubCell"/>
</dbReference>
<dbReference type="AlphaFoldDB" id="A0A4Q0M734"/>
<comment type="subcellular location">
    <subcellularLocation>
        <location evidence="1">Membrane</location>
        <topology evidence="1">Multi-pass membrane protein</topology>
    </subcellularLocation>
</comment>
<evidence type="ECO:0000256" key="3">
    <source>
        <dbReference type="ARBA" id="ARBA00022692"/>
    </source>
</evidence>
<dbReference type="PANTHER" id="PTHR13353">
    <property type="entry name" value="TRANSMEMBRANE PROTEIN 19"/>
    <property type="match status" value="1"/>
</dbReference>
<evidence type="ECO:0000313" key="8">
    <source>
        <dbReference type="Proteomes" id="UP000290848"/>
    </source>
</evidence>
<name>A0A4Q0M734_9SPHI</name>
<dbReference type="InterPro" id="IPR002794">
    <property type="entry name" value="DUF92_TMEM19"/>
</dbReference>
<dbReference type="Proteomes" id="UP000290848">
    <property type="component" value="Unassembled WGS sequence"/>
</dbReference>
<comment type="caution">
    <text evidence="7">The sequence shown here is derived from an EMBL/GenBank/DDBJ whole genome shotgun (WGS) entry which is preliminary data.</text>
</comment>
<feature type="transmembrane region" description="Helical" evidence="6">
    <location>
        <begin position="37"/>
        <end position="64"/>
    </location>
</feature>
<organism evidence="7 8">
    <name type="scientific">Arcticibacter tournemirensis</name>
    <dbReference type="NCBI Taxonomy" id="699437"/>
    <lineage>
        <taxon>Bacteria</taxon>
        <taxon>Pseudomonadati</taxon>
        <taxon>Bacteroidota</taxon>
        <taxon>Sphingobacteriia</taxon>
        <taxon>Sphingobacteriales</taxon>
        <taxon>Sphingobacteriaceae</taxon>
        <taxon>Arcticibacter</taxon>
    </lineage>
</organism>
<evidence type="ECO:0000313" key="7">
    <source>
        <dbReference type="EMBL" id="RXF68898.1"/>
    </source>
</evidence>
<proteinExistence type="inferred from homology"/>
<gene>
    <name evidence="7" type="ORF">EKH83_14345</name>
</gene>
<feature type="transmembrane region" description="Helical" evidence="6">
    <location>
        <begin position="156"/>
        <end position="178"/>
    </location>
</feature>
<accession>A0A4Q0M734</accession>
<keyword evidence="3 6" id="KW-0812">Transmembrane</keyword>
<evidence type="ECO:0000256" key="5">
    <source>
        <dbReference type="ARBA" id="ARBA00023136"/>
    </source>
</evidence>
<keyword evidence="5 6" id="KW-0472">Membrane</keyword>
<evidence type="ECO:0000256" key="6">
    <source>
        <dbReference type="SAM" id="Phobius"/>
    </source>
</evidence>
<dbReference type="PANTHER" id="PTHR13353:SF5">
    <property type="entry name" value="TRANSMEMBRANE PROTEIN 19"/>
    <property type="match status" value="1"/>
</dbReference>
<reference evidence="7 8" key="1">
    <citation type="submission" date="2018-12" db="EMBL/GenBank/DDBJ databases">
        <title>The Draft Genome Sequence of the Soil Bacterium Pedobacter tournemirensis R1.</title>
        <authorList>
            <person name="He J."/>
        </authorList>
    </citation>
    <scope>NUCLEOTIDE SEQUENCE [LARGE SCALE GENOMIC DNA]</scope>
    <source>
        <strain evidence="7 8">R1</strain>
    </source>
</reference>
<dbReference type="EMBL" id="RXOC01000009">
    <property type="protein sequence ID" value="RXF68898.1"/>
    <property type="molecule type" value="Genomic_DNA"/>
</dbReference>
<dbReference type="RefSeq" id="WP_128770140.1">
    <property type="nucleotide sequence ID" value="NZ_RXOC01000009.1"/>
</dbReference>
<comment type="similarity">
    <text evidence="2">Belongs to the TMEM19 family.</text>
</comment>
<evidence type="ECO:0000256" key="1">
    <source>
        <dbReference type="ARBA" id="ARBA00004141"/>
    </source>
</evidence>
<evidence type="ECO:0000256" key="4">
    <source>
        <dbReference type="ARBA" id="ARBA00022989"/>
    </source>
</evidence>
<sequence>MNNHFFFFLVLITGVFLSIKTRKLTAGAAFTGGVLAVLIYLGGGYTGLAMLAAFFVLASMVTSWKRGIKEHWKVAEANKGERNTLQVLANGGVAAGCGALCLIYPEKAGLFNLMLAASFASATGDTFSSELGTIYGKRFFNILTFTKDRRGENGVISFEGTLAGLIGSLLIAIVFYIAYGQHNAALVIVCGLAGNLADSILGASLERKHYLGNNVVNFLSTLFAAFLALLFAT</sequence>
<evidence type="ECO:0000256" key="2">
    <source>
        <dbReference type="ARBA" id="ARBA00009012"/>
    </source>
</evidence>
<dbReference type="Pfam" id="PF01940">
    <property type="entry name" value="DUF92"/>
    <property type="match status" value="1"/>
</dbReference>